<proteinExistence type="predicted"/>
<evidence type="ECO:0000313" key="4">
    <source>
        <dbReference type="EMBL" id="MDS1824381.1"/>
    </source>
</evidence>
<evidence type="ECO:0000256" key="1">
    <source>
        <dbReference type="ARBA" id="ARBA00023002"/>
    </source>
</evidence>
<comment type="caution">
    <text evidence="5">The sequence shown here is derived from an EMBL/GenBank/DDBJ whole genome shotgun (WGS) entry which is preliminary data.</text>
</comment>
<dbReference type="EMBL" id="JABCLB010001550">
    <property type="protein sequence ID" value="NMU84246.1"/>
    <property type="molecule type" value="Genomic_DNA"/>
</dbReference>
<dbReference type="EMBL" id="JAUHGG010000022">
    <property type="protein sequence ID" value="MDS1824381.1"/>
    <property type="molecule type" value="Genomic_DNA"/>
</dbReference>
<dbReference type="Proteomes" id="UP000555836">
    <property type="component" value="Unassembled WGS sequence"/>
</dbReference>
<dbReference type="SUPFAM" id="SSF51735">
    <property type="entry name" value="NAD(P)-binding Rossmann-fold domains"/>
    <property type="match status" value="1"/>
</dbReference>
<evidence type="ECO:0000313" key="6">
    <source>
        <dbReference type="EMBL" id="NMU84246.1"/>
    </source>
</evidence>
<dbReference type="InterPro" id="IPR006140">
    <property type="entry name" value="D-isomer_DH_NAD-bd"/>
</dbReference>
<evidence type="ECO:0000313" key="8">
    <source>
        <dbReference type="Proteomes" id="UP000555836"/>
    </source>
</evidence>
<dbReference type="CDD" id="cd05300">
    <property type="entry name" value="2-Hacid_dh_1"/>
    <property type="match status" value="1"/>
</dbReference>
<dbReference type="PANTHER" id="PTHR43333">
    <property type="entry name" value="2-HACID_DH_C DOMAIN-CONTAINING PROTEIN"/>
    <property type="match status" value="1"/>
</dbReference>
<dbReference type="Gene3D" id="3.40.50.720">
    <property type="entry name" value="NAD(P)-binding Rossmann-like Domain"/>
    <property type="match status" value="2"/>
</dbReference>
<keyword evidence="1" id="KW-0560">Oxidoreductase</keyword>
<dbReference type="AlphaFoldDB" id="A0A072HUT5"/>
<dbReference type="Proteomes" id="UP001253193">
    <property type="component" value="Unassembled WGS sequence"/>
</dbReference>
<dbReference type="InterPro" id="IPR036291">
    <property type="entry name" value="NAD(P)-bd_dom_sf"/>
</dbReference>
<name>A0A072HUT5_VIBPH</name>
<organism evidence="5 8">
    <name type="scientific">Vibrio parahaemolyticus</name>
    <dbReference type="NCBI Taxonomy" id="670"/>
    <lineage>
        <taxon>Bacteria</taxon>
        <taxon>Pseudomonadati</taxon>
        <taxon>Pseudomonadota</taxon>
        <taxon>Gammaproteobacteria</taxon>
        <taxon>Vibrionales</taxon>
        <taxon>Vibrionaceae</taxon>
        <taxon>Vibrio</taxon>
    </lineage>
</organism>
<reference evidence="4" key="2">
    <citation type="submission" date="2023-06" db="EMBL/GenBank/DDBJ databases">
        <title>Genomic Diversity of Vibrio spp. and Metagenomic Analysis of Pathogens in Florida Gulf Coastal Waters Following Hurricane Ian.</title>
        <authorList>
            <person name="Brumfield K.D."/>
        </authorList>
    </citation>
    <scope>NUCLEOTIDE SEQUENCE</scope>
    <source>
        <strain evidence="4">WBS2B-138</strain>
    </source>
</reference>
<evidence type="ECO:0000256" key="2">
    <source>
        <dbReference type="ARBA" id="ARBA00023027"/>
    </source>
</evidence>
<dbReference type="PANTHER" id="PTHR43333:SF1">
    <property type="entry name" value="D-ISOMER SPECIFIC 2-HYDROXYACID DEHYDROGENASE NAD-BINDING DOMAIN-CONTAINING PROTEIN"/>
    <property type="match status" value="1"/>
</dbReference>
<sequence length="307" mass="35009">MQHPNQIFLLSEHRDTYETLLAEKNLPDLNITDKPQEAHIVLADPPLLSQRLDEFSQLEWVQSTYAGVNALITPEFRQDYTLTNVRGVFGPLIAEYVLGYCISHYRHFMHYHQQQQNKQWQPHLYTSLQSKTMVILGTGSIGKCLAQTAQAMGINTIGINRTGIPTANDEFAQTFHINELANALRKADIVVNTLPSTPNTRALLNRETLQHLNQALLFNVGRGDVLDEASLLLAIKNRWVEHAFLDVFEQEPLPPAHPFWKLPQVTITPHIAALSFPEQVVDIFADNYRLWRDGFSLNNQVDFEKGY</sequence>
<keyword evidence="2" id="KW-0520">NAD</keyword>
<dbReference type="RefSeq" id="WP_021452323.1">
    <property type="nucleotide sequence ID" value="NZ_CAMFHI010000027.1"/>
</dbReference>
<evidence type="ECO:0000259" key="3">
    <source>
        <dbReference type="Pfam" id="PF02826"/>
    </source>
</evidence>
<reference evidence="7 8" key="1">
    <citation type="submission" date="2020-04" db="EMBL/GenBank/DDBJ databases">
        <title>Whole-genome sequencing of Vibrio spp. from China reveals different genetic environments of blaCTX-M-14 among diverse lineages.</title>
        <authorList>
            <person name="Zheng Z."/>
            <person name="Ye L."/>
            <person name="Chen S."/>
        </authorList>
    </citation>
    <scope>NUCLEOTIDE SEQUENCE [LARGE SCALE GENOMIC DNA]</scope>
    <source>
        <strain evidence="6 7">Vb0551</strain>
        <strain evidence="5 8">Vb0574</strain>
    </source>
</reference>
<evidence type="ECO:0000313" key="5">
    <source>
        <dbReference type="EMBL" id="NMU25441.1"/>
    </source>
</evidence>
<dbReference type="Proteomes" id="UP000518904">
    <property type="component" value="Unassembled WGS sequence"/>
</dbReference>
<feature type="domain" description="D-isomer specific 2-hydroxyacid dehydrogenase NAD-binding" evidence="3">
    <location>
        <begin position="99"/>
        <end position="272"/>
    </location>
</feature>
<protein>
    <submittedName>
        <fullName evidence="5">D-2-hydroxyacid dehydrogenase</fullName>
    </submittedName>
</protein>
<accession>A0A072HUT5</accession>
<dbReference type="GO" id="GO:0051287">
    <property type="term" value="F:NAD binding"/>
    <property type="evidence" value="ECO:0007669"/>
    <property type="project" value="InterPro"/>
</dbReference>
<dbReference type="EMBL" id="JABCLD010001110">
    <property type="protein sequence ID" value="NMU25441.1"/>
    <property type="molecule type" value="Genomic_DNA"/>
</dbReference>
<evidence type="ECO:0000313" key="7">
    <source>
        <dbReference type="Proteomes" id="UP000518904"/>
    </source>
</evidence>
<dbReference type="FunFam" id="3.40.50.720:FF:000363">
    <property type="entry name" value="D-isomer specific 2-hydroxyacid dehydrogenase"/>
    <property type="match status" value="1"/>
</dbReference>
<dbReference type="SUPFAM" id="SSF52283">
    <property type="entry name" value="Formate/glycerate dehydrogenase catalytic domain-like"/>
    <property type="match status" value="1"/>
</dbReference>
<dbReference type="Pfam" id="PF02826">
    <property type="entry name" value="2-Hacid_dh_C"/>
    <property type="match status" value="1"/>
</dbReference>
<dbReference type="GO" id="GO:0016491">
    <property type="term" value="F:oxidoreductase activity"/>
    <property type="evidence" value="ECO:0007669"/>
    <property type="project" value="UniProtKB-KW"/>
</dbReference>
<gene>
    <name evidence="6" type="ORF">HKB16_15265</name>
    <name evidence="5" type="ORF">HKB21_07390</name>
    <name evidence="4" type="ORF">QX249_27555</name>
</gene>